<reference evidence="15" key="1">
    <citation type="journal article" date="2021" name="PeerJ">
        <title>Extensive microbial diversity within the chicken gut microbiome revealed by metagenomics and culture.</title>
        <authorList>
            <person name="Gilroy R."/>
            <person name="Ravi A."/>
            <person name="Getino M."/>
            <person name="Pursley I."/>
            <person name="Horton D.L."/>
            <person name="Alikhan N.F."/>
            <person name="Baker D."/>
            <person name="Gharbi K."/>
            <person name="Hall N."/>
            <person name="Watson M."/>
            <person name="Adriaenssens E.M."/>
            <person name="Foster-Nyarko E."/>
            <person name="Jarju S."/>
            <person name="Secka A."/>
            <person name="Antonio M."/>
            <person name="Oren A."/>
            <person name="Chaudhuri R.R."/>
            <person name="La Ragione R."/>
            <person name="Hildebrand F."/>
            <person name="Pallen M.J."/>
        </authorList>
    </citation>
    <scope>NUCLEOTIDE SEQUENCE</scope>
    <source>
        <strain evidence="15">26628</strain>
    </source>
</reference>
<feature type="transmembrane region" description="Helical" evidence="13">
    <location>
        <begin position="176"/>
        <end position="194"/>
    </location>
</feature>
<evidence type="ECO:0000256" key="5">
    <source>
        <dbReference type="ARBA" id="ARBA00022670"/>
    </source>
</evidence>
<keyword evidence="7" id="KW-0479">Metal-binding</keyword>
<protein>
    <submittedName>
        <fullName evidence="15">Site-2 protease family protein</fullName>
    </submittedName>
</protein>
<evidence type="ECO:0000256" key="10">
    <source>
        <dbReference type="ARBA" id="ARBA00022989"/>
    </source>
</evidence>
<evidence type="ECO:0000256" key="12">
    <source>
        <dbReference type="ARBA" id="ARBA00023136"/>
    </source>
</evidence>
<dbReference type="AlphaFoldDB" id="A0A9D1VUG7"/>
<keyword evidence="10 13" id="KW-1133">Transmembrane helix</keyword>
<comment type="subcellular location">
    <subcellularLocation>
        <location evidence="2">Cell membrane</location>
        <topology evidence="2">Multi-pass membrane protein</topology>
    </subcellularLocation>
</comment>
<dbReference type="CDD" id="cd06158">
    <property type="entry name" value="S2P-M50_like_1"/>
    <property type="match status" value="1"/>
</dbReference>
<sequence length="242" mass="27649">MQNLLFFILSLLASFLAVAIVLTLHEFSHAFVAYKCGDPTPKWNRRLTLNPLAHFDILGLVLFAFAGFGWAKPVPIDPNNFRNYKRGLALTAVAGVVANYLSVIVFYPLFLLVALYVNTPYVFFNEFLREFTEYLCLYSLSFCVFNLIPLPPLDGWRLVQALNRRRGKVFRFLQQYGGIILIILIGIHFLASYIGDLALSYPSLDIAAMIFGYIDVLGYIMRYVTGWIGWPIMQLWGLIFHV</sequence>
<feature type="transmembrane region" description="Helical" evidence="13">
    <location>
        <begin position="92"/>
        <end position="117"/>
    </location>
</feature>
<feature type="transmembrane region" description="Helical" evidence="13">
    <location>
        <begin position="52"/>
        <end position="71"/>
    </location>
</feature>
<keyword evidence="6 13" id="KW-0812">Transmembrane</keyword>
<dbReference type="PANTHER" id="PTHR35864">
    <property type="entry name" value="ZINC METALLOPROTEASE MJ0611-RELATED"/>
    <property type="match status" value="1"/>
</dbReference>
<reference evidence="15" key="2">
    <citation type="submission" date="2021-04" db="EMBL/GenBank/DDBJ databases">
        <authorList>
            <person name="Gilroy R."/>
        </authorList>
    </citation>
    <scope>NUCLEOTIDE SEQUENCE</scope>
    <source>
        <strain evidence="15">26628</strain>
    </source>
</reference>
<dbReference type="EMBL" id="DXFD01000084">
    <property type="protein sequence ID" value="HIX47166.1"/>
    <property type="molecule type" value="Genomic_DNA"/>
</dbReference>
<evidence type="ECO:0000256" key="4">
    <source>
        <dbReference type="ARBA" id="ARBA00022475"/>
    </source>
</evidence>
<evidence type="ECO:0000256" key="2">
    <source>
        <dbReference type="ARBA" id="ARBA00004651"/>
    </source>
</evidence>
<dbReference type="GO" id="GO:0046872">
    <property type="term" value="F:metal ion binding"/>
    <property type="evidence" value="ECO:0007669"/>
    <property type="project" value="UniProtKB-KW"/>
</dbReference>
<evidence type="ECO:0000256" key="13">
    <source>
        <dbReference type="SAM" id="Phobius"/>
    </source>
</evidence>
<keyword evidence="9" id="KW-0862">Zinc</keyword>
<keyword evidence="5 15" id="KW-0645">Protease</keyword>
<comment type="similarity">
    <text evidence="3">Belongs to the peptidase M50B family.</text>
</comment>
<keyword evidence="8" id="KW-0378">Hydrolase</keyword>
<evidence type="ECO:0000256" key="7">
    <source>
        <dbReference type="ARBA" id="ARBA00022723"/>
    </source>
</evidence>
<name>A0A9D1VUG7_9FIRM</name>
<keyword evidence="4" id="KW-1003">Cell membrane</keyword>
<evidence type="ECO:0000313" key="16">
    <source>
        <dbReference type="Proteomes" id="UP000824249"/>
    </source>
</evidence>
<dbReference type="GO" id="GO:0008237">
    <property type="term" value="F:metallopeptidase activity"/>
    <property type="evidence" value="ECO:0007669"/>
    <property type="project" value="UniProtKB-KW"/>
</dbReference>
<evidence type="ECO:0000256" key="8">
    <source>
        <dbReference type="ARBA" id="ARBA00022801"/>
    </source>
</evidence>
<comment type="caution">
    <text evidence="15">The sequence shown here is derived from an EMBL/GenBank/DDBJ whole genome shotgun (WGS) entry which is preliminary data.</text>
</comment>
<comment type="cofactor">
    <cofactor evidence="1">
        <name>Zn(2+)</name>
        <dbReference type="ChEBI" id="CHEBI:29105"/>
    </cofactor>
</comment>
<dbReference type="Proteomes" id="UP000824249">
    <property type="component" value="Unassembled WGS sequence"/>
</dbReference>
<organism evidence="15 16">
    <name type="scientific">Candidatus Borkfalkia faecigallinarum</name>
    <dbReference type="NCBI Taxonomy" id="2838509"/>
    <lineage>
        <taxon>Bacteria</taxon>
        <taxon>Bacillati</taxon>
        <taxon>Bacillota</taxon>
        <taxon>Clostridia</taxon>
        <taxon>Christensenellales</taxon>
        <taxon>Christensenellaceae</taxon>
        <taxon>Candidatus Borkfalkia</taxon>
    </lineage>
</organism>
<feature type="domain" description="Peptidase M50" evidence="14">
    <location>
        <begin position="128"/>
        <end position="179"/>
    </location>
</feature>
<evidence type="ECO:0000256" key="9">
    <source>
        <dbReference type="ARBA" id="ARBA00022833"/>
    </source>
</evidence>
<accession>A0A9D1VUG7</accession>
<evidence type="ECO:0000259" key="14">
    <source>
        <dbReference type="Pfam" id="PF02163"/>
    </source>
</evidence>
<evidence type="ECO:0000256" key="6">
    <source>
        <dbReference type="ARBA" id="ARBA00022692"/>
    </source>
</evidence>
<dbReference type="GO" id="GO:0006508">
    <property type="term" value="P:proteolysis"/>
    <property type="evidence" value="ECO:0007669"/>
    <property type="project" value="UniProtKB-KW"/>
</dbReference>
<dbReference type="InterPro" id="IPR008915">
    <property type="entry name" value="Peptidase_M50"/>
</dbReference>
<evidence type="ECO:0000256" key="11">
    <source>
        <dbReference type="ARBA" id="ARBA00023049"/>
    </source>
</evidence>
<evidence type="ECO:0000256" key="3">
    <source>
        <dbReference type="ARBA" id="ARBA00007931"/>
    </source>
</evidence>
<keyword evidence="11" id="KW-0482">Metalloprotease</keyword>
<evidence type="ECO:0000313" key="15">
    <source>
        <dbReference type="EMBL" id="HIX47166.1"/>
    </source>
</evidence>
<gene>
    <name evidence="15" type="ORF">H9737_05720</name>
</gene>
<dbReference type="InterPro" id="IPR044537">
    <property type="entry name" value="Rip2-like"/>
</dbReference>
<keyword evidence="12 13" id="KW-0472">Membrane</keyword>
<dbReference type="PANTHER" id="PTHR35864:SF1">
    <property type="entry name" value="ZINC METALLOPROTEASE YWHC-RELATED"/>
    <property type="match status" value="1"/>
</dbReference>
<feature type="transmembrane region" description="Helical" evidence="13">
    <location>
        <begin position="137"/>
        <end position="156"/>
    </location>
</feature>
<proteinExistence type="inferred from homology"/>
<evidence type="ECO:0000256" key="1">
    <source>
        <dbReference type="ARBA" id="ARBA00001947"/>
    </source>
</evidence>
<dbReference type="Pfam" id="PF02163">
    <property type="entry name" value="Peptidase_M50"/>
    <property type="match status" value="1"/>
</dbReference>
<dbReference type="GO" id="GO:0005886">
    <property type="term" value="C:plasma membrane"/>
    <property type="evidence" value="ECO:0007669"/>
    <property type="project" value="UniProtKB-SubCell"/>
</dbReference>
<dbReference type="InterPro" id="IPR052348">
    <property type="entry name" value="Metallopeptidase_M50B"/>
</dbReference>